<comment type="caution">
    <text evidence="4">The sequence shown here is derived from an EMBL/GenBank/DDBJ whole genome shotgun (WGS) entry which is preliminary data.</text>
</comment>
<dbReference type="EMBL" id="DMUP01000223">
    <property type="protein sequence ID" value="HAR56961.1"/>
    <property type="molecule type" value="Genomic_DNA"/>
</dbReference>
<dbReference type="InterPro" id="IPR040756">
    <property type="entry name" value="Peptidase_M61_N"/>
</dbReference>
<evidence type="ECO:0000313" key="5">
    <source>
        <dbReference type="Proteomes" id="UP000262878"/>
    </source>
</evidence>
<keyword evidence="4" id="KW-0031">Aminopeptidase</keyword>
<dbReference type="Pfam" id="PF17899">
    <property type="entry name" value="Peptidase_M61_N"/>
    <property type="match status" value="1"/>
</dbReference>
<dbReference type="Gene3D" id="2.30.42.10">
    <property type="match status" value="1"/>
</dbReference>
<dbReference type="Proteomes" id="UP000262878">
    <property type="component" value="Unassembled WGS sequence"/>
</dbReference>
<organism evidence="4 5">
    <name type="scientific">Idiomarina baltica</name>
    <dbReference type="NCBI Taxonomy" id="190892"/>
    <lineage>
        <taxon>Bacteria</taxon>
        <taxon>Pseudomonadati</taxon>
        <taxon>Pseudomonadota</taxon>
        <taxon>Gammaproteobacteria</taxon>
        <taxon>Alteromonadales</taxon>
        <taxon>Idiomarinaceae</taxon>
        <taxon>Idiomarina</taxon>
    </lineage>
</organism>
<keyword evidence="4" id="KW-0645">Protease</keyword>
<dbReference type="SUPFAM" id="SSF55486">
    <property type="entry name" value="Metalloproteases ('zincins'), catalytic domain"/>
    <property type="match status" value="1"/>
</dbReference>
<dbReference type="SUPFAM" id="SSF50156">
    <property type="entry name" value="PDZ domain-like"/>
    <property type="match status" value="1"/>
</dbReference>
<dbReference type="InterPro" id="IPR024191">
    <property type="entry name" value="Peptidase_M61"/>
</dbReference>
<dbReference type="GO" id="GO:0004177">
    <property type="term" value="F:aminopeptidase activity"/>
    <property type="evidence" value="ECO:0007669"/>
    <property type="project" value="UniProtKB-KW"/>
</dbReference>
<evidence type="ECO:0000259" key="2">
    <source>
        <dbReference type="Pfam" id="PF13180"/>
    </source>
</evidence>
<keyword evidence="4" id="KW-0378">Hydrolase</keyword>
<name>A0A348WQZ9_9GAMM</name>
<dbReference type="Gene3D" id="1.10.390.10">
    <property type="entry name" value="Neutral Protease Domain 2"/>
    <property type="match status" value="1"/>
</dbReference>
<evidence type="ECO:0000259" key="1">
    <source>
        <dbReference type="Pfam" id="PF05299"/>
    </source>
</evidence>
<dbReference type="InterPro" id="IPR001478">
    <property type="entry name" value="PDZ"/>
</dbReference>
<dbReference type="STRING" id="314276.OS145_06332"/>
<dbReference type="InterPro" id="IPR036034">
    <property type="entry name" value="PDZ_sf"/>
</dbReference>
<feature type="domain" description="Peptidase M61 N-terminal" evidence="3">
    <location>
        <begin position="3"/>
        <end position="173"/>
    </location>
</feature>
<accession>A0A348WQZ9</accession>
<feature type="domain" description="Peptidase M61 catalytic" evidence="1">
    <location>
        <begin position="269"/>
        <end position="385"/>
    </location>
</feature>
<dbReference type="Pfam" id="PF13180">
    <property type="entry name" value="PDZ_2"/>
    <property type="match status" value="1"/>
</dbReference>
<reference evidence="4 5" key="1">
    <citation type="journal article" date="2018" name="Nat. Biotechnol.">
        <title>A standardized bacterial taxonomy based on genome phylogeny substantially revises the tree of life.</title>
        <authorList>
            <person name="Parks D.H."/>
            <person name="Chuvochina M."/>
            <person name="Waite D.W."/>
            <person name="Rinke C."/>
            <person name="Skarshewski A."/>
            <person name="Chaumeil P.A."/>
            <person name="Hugenholtz P."/>
        </authorList>
    </citation>
    <scope>NUCLEOTIDE SEQUENCE [LARGE SCALE GENOMIC DNA]</scope>
    <source>
        <strain evidence="4">UBA9360</strain>
    </source>
</reference>
<dbReference type="InterPro" id="IPR027268">
    <property type="entry name" value="Peptidase_M4/M1_CTD_sf"/>
</dbReference>
<sequence length="591" mass="67722">MIHYQITPIDPKGHLFEVSLHIEKPDPNGQELWLPNWIPGSYLIRDFSKHIVGIYAESDGRSLKLDQISKNRWRLESSEHAIQVKYQVYAFDLSVRSAYLDELQGFFNNTSLCLAVAGQEQNPCRLSLEPSDAIAHWRIATGMPRVSGNAHGWGEFEAENYDKLIDYPFLLGELTIEEFIAHGIKHSLVLSGRHKADTSRITADLARICEYQLKMFGEPAPFKHYTFLTMVVGDGFGGLEHNNSTALVCSRKDLIKPGQTKVDDNYETFLSLCCHEYFHSWNIKTLKPKAFIPYPLEQETYTEQLWFYEGMTSYFDDYLLHRAGIISADRYLRLLGNTLARVERGVGQHQQSVTESSFLAWTKFYQQNENAPNSIVSYYAKGALIALCLDLTIRLQSDHQLDLQQIMHDFWHRYGKTGEGTEDHTFFEYLSHYTALDVNEFLHDALYSREQLPVSELLENFGVKVSRHVPANDLQSNGKLPEKSAKVTLGARYKNHPQGLELTQVYHDESAYEAGLSANDRLIAIDHLQVTSDNINEILDAFKPGDSVTVHAFRRDELRTLKLTWQAPKKTSYVLSITQPEYLNDWLKTNL</sequence>
<dbReference type="Gene3D" id="2.60.40.3650">
    <property type="match status" value="1"/>
</dbReference>
<dbReference type="AlphaFoldDB" id="A0A348WQZ9"/>
<dbReference type="Pfam" id="PF05299">
    <property type="entry name" value="Peptidase_M61"/>
    <property type="match status" value="1"/>
</dbReference>
<protein>
    <submittedName>
        <fullName evidence="4">Aminopeptidase</fullName>
    </submittedName>
</protein>
<dbReference type="RefSeq" id="WP_272978823.1">
    <property type="nucleotide sequence ID" value="NZ_DAIRLQ010000011.1"/>
</dbReference>
<feature type="domain" description="PDZ" evidence="2">
    <location>
        <begin position="488"/>
        <end position="563"/>
    </location>
</feature>
<proteinExistence type="predicted"/>
<evidence type="ECO:0000259" key="3">
    <source>
        <dbReference type="Pfam" id="PF17899"/>
    </source>
</evidence>
<evidence type="ECO:0000313" key="4">
    <source>
        <dbReference type="EMBL" id="HAR56961.1"/>
    </source>
</evidence>
<dbReference type="PIRSF" id="PIRSF016493">
    <property type="entry name" value="Glycyl_aminpptds"/>
    <property type="match status" value="1"/>
</dbReference>
<gene>
    <name evidence="4" type="ORF">DCR58_09295</name>
</gene>
<dbReference type="InterPro" id="IPR007963">
    <property type="entry name" value="Peptidase_M61_catalytic"/>
</dbReference>